<evidence type="ECO:0000313" key="9">
    <source>
        <dbReference type="Proteomes" id="UP001152885"/>
    </source>
</evidence>
<feature type="domain" description="Major facilitator superfamily (MFS) profile" evidence="7">
    <location>
        <begin position="1"/>
        <end position="363"/>
    </location>
</feature>
<evidence type="ECO:0000256" key="6">
    <source>
        <dbReference type="SAM" id="Phobius"/>
    </source>
</evidence>
<dbReference type="CDD" id="cd17316">
    <property type="entry name" value="MFS_SV2_like"/>
    <property type="match status" value="1"/>
</dbReference>
<keyword evidence="3 6" id="KW-1133">Transmembrane helix</keyword>
<feature type="compositionally biased region" description="Polar residues" evidence="5">
    <location>
        <begin position="393"/>
        <end position="402"/>
    </location>
</feature>
<sequence>MLRPVGATIFGLAGDYLGRKWTYIIIATLFIAVEVGTGLAQTYSQFLGVRALFGVLMGGMYPIAMVTALEDQPTEARGALSGIFLPGYNMGYLLAQVFYLAFASTGAENEGWRNLLFFTAGLSVILIVWRFLYPESPSYLKLKERKKIYNEKRKQTGTGFWSRIDLTILKVLKTEWLMFSYLVVLYACFNFASHASQDLYASMLTNQYGADLNLRTIIIVVSNIGAIIGGLFMGNVSEILGRRLTIIVCLLWAVAFTWSSFNNARENWPLYVLLQGGVMGAWGVAPIHLMELVNPTYRAFLAGLAYQLGNLISSASSTIQARIGENFPLEEEGMYDYGFVMAIFCFAVFACHILCVFLGPERFHRELRITDREEEIENTSSKDDGSKDDGSKENSSNTKKQI</sequence>
<dbReference type="Gene3D" id="1.20.1250.20">
    <property type="entry name" value="MFS general substrate transporter like domains"/>
    <property type="match status" value="2"/>
</dbReference>
<dbReference type="PROSITE" id="PS50850">
    <property type="entry name" value="MFS"/>
    <property type="match status" value="1"/>
</dbReference>
<name>A0A9W4X809_9ASCO</name>
<dbReference type="GO" id="GO:0015355">
    <property type="term" value="F:secondary active monocarboxylate transmembrane transporter activity"/>
    <property type="evidence" value="ECO:0007669"/>
    <property type="project" value="TreeGrafter"/>
</dbReference>
<evidence type="ECO:0000256" key="5">
    <source>
        <dbReference type="SAM" id="MobiDB-lite"/>
    </source>
</evidence>
<comment type="subcellular location">
    <subcellularLocation>
        <location evidence="1">Membrane</location>
        <topology evidence="1">Multi-pass membrane protein</topology>
    </subcellularLocation>
</comment>
<dbReference type="GO" id="GO:0035879">
    <property type="term" value="P:plasma membrane lactate transport"/>
    <property type="evidence" value="ECO:0007669"/>
    <property type="project" value="TreeGrafter"/>
</dbReference>
<feature type="transmembrane region" description="Helical" evidence="6">
    <location>
        <begin position="268"/>
        <end position="287"/>
    </location>
</feature>
<gene>
    <name evidence="8" type="ORF">CANVERA_P0215</name>
</gene>
<feature type="transmembrane region" description="Helical" evidence="6">
    <location>
        <begin position="339"/>
        <end position="359"/>
    </location>
</feature>
<feature type="transmembrane region" description="Helical" evidence="6">
    <location>
        <begin position="79"/>
        <end position="102"/>
    </location>
</feature>
<protein>
    <recommendedName>
        <fullName evidence="7">Major facilitator superfamily (MFS) profile domain-containing protein</fullName>
    </recommendedName>
</protein>
<accession>A0A9W4X809</accession>
<dbReference type="SUPFAM" id="SSF103473">
    <property type="entry name" value="MFS general substrate transporter"/>
    <property type="match status" value="1"/>
</dbReference>
<comment type="caution">
    <text evidence="8">The sequence shown here is derived from an EMBL/GenBank/DDBJ whole genome shotgun (WGS) entry which is preliminary data.</text>
</comment>
<feature type="transmembrane region" description="Helical" evidence="6">
    <location>
        <begin position="176"/>
        <end position="192"/>
    </location>
</feature>
<evidence type="ECO:0000259" key="7">
    <source>
        <dbReference type="PROSITE" id="PS50850"/>
    </source>
</evidence>
<evidence type="ECO:0000256" key="3">
    <source>
        <dbReference type="ARBA" id="ARBA00022989"/>
    </source>
</evidence>
<dbReference type="Pfam" id="PF00083">
    <property type="entry name" value="Sugar_tr"/>
    <property type="match status" value="1"/>
</dbReference>
<dbReference type="PANTHER" id="PTHR23508:SF10">
    <property type="entry name" value="CARBOXYLIC ACID TRANSPORTER PROTEIN HOMOLOG"/>
    <property type="match status" value="1"/>
</dbReference>
<proteinExistence type="predicted"/>
<evidence type="ECO:0000256" key="4">
    <source>
        <dbReference type="ARBA" id="ARBA00023136"/>
    </source>
</evidence>
<keyword evidence="9" id="KW-1185">Reference proteome</keyword>
<evidence type="ECO:0000256" key="2">
    <source>
        <dbReference type="ARBA" id="ARBA00022692"/>
    </source>
</evidence>
<feature type="transmembrane region" description="Helical" evidence="6">
    <location>
        <begin position="212"/>
        <end position="232"/>
    </location>
</feature>
<dbReference type="EMBL" id="CANTUO010000001">
    <property type="protein sequence ID" value="CAI5755699.1"/>
    <property type="molecule type" value="Genomic_DNA"/>
</dbReference>
<evidence type="ECO:0000313" key="8">
    <source>
        <dbReference type="EMBL" id="CAI5755699.1"/>
    </source>
</evidence>
<keyword evidence="4 6" id="KW-0472">Membrane</keyword>
<feature type="transmembrane region" description="Helical" evidence="6">
    <location>
        <begin position="244"/>
        <end position="262"/>
    </location>
</feature>
<feature type="compositionally biased region" description="Basic and acidic residues" evidence="5">
    <location>
        <begin position="380"/>
        <end position="392"/>
    </location>
</feature>
<dbReference type="AlphaFoldDB" id="A0A9W4X809"/>
<organism evidence="8 9">
    <name type="scientific">Candida verbasci</name>
    <dbReference type="NCBI Taxonomy" id="1227364"/>
    <lineage>
        <taxon>Eukaryota</taxon>
        <taxon>Fungi</taxon>
        <taxon>Dikarya</taxon>
        <taxon>Ascomycota</taxon>
        <taxon>Saccharomycotina</taxon>
        <taxon>Pichiomycetes</taxon>
        <taxon>Debaryomycetaceae</taxon>
        <taxon>Candida/Lodderomyces clade</taxon>
        <taxon>Candida</taxon>
    </lineage>
</organism>
<dbReference type="InterPro" id="IPR036259">
    <property type="entry name" value="MFS_trans_sf"/>
</dbReference>
<dbReference type="GO" id="GO:0005886">
    <property type="term" value="C:plasma membrane"/>
    <property type="evidence" value="ECO:0007669"/>
    <property type="project" value="TreeGrafter"/>
</dbReference>
<feature type="region of interest" description="Disordered" evidence="5">
    <location>
        <begin position="371"/>
        <end position="402"/>
    </location>
</feature>
<feature type="transmembrane region" description="Helical" evidence="6">
    <location>
        <begin position="21"/>
        <end position="40"/>
    </location>
</feature>
<feature type="transmembrane region" description="Helical" evidence="6">
    <location>
        <begin position="46"/>
        <end position="67"/>
    </location>
</feature>
<dbReference type="InterPro" id="IPR020846">
    <property type="entry name" value="MFS_dom"/>
</dbReference>
<dbReference type="PANTHER" id="PTHR23508">
    <property type="entry name" value="CARBOXYLIC ACID TRANSPORTER PROTEIN HOMOLOG"/>
    <property type="match status" value="1"/>
</dbReference>
<evidence type="ECO:0000256" key="1">
    <source>
        <dbReference type="ARBA" id="ARBA00004141"/>
    </source>
</evidence>
<dbReference type="OrthoDB" id="5296287at2759"/>
<reference evidence="8" key="1">
    <citation type="submission" date="2022-12" db="EMBL/GenBank/DDBJ databases">
        <authorList>
            <person name="Brejova B."/>
        </authorList>
    </citation>
    <scope>NUCLEOTIDE SEQUENCE</scope>
</reference>
<keyword evidence="2 6" id="KW-0812">Transmembrane</keyword>
<dbReference type="Proteomes" id="UP001152885">
    <property type="component" value="Unassembled WGS sequence"/>
</dbReference>
<feature type="transmembrane region" description="Helical" evidence="6">
    <location>
        <begin position="114"/>
        <end position="133"/>
    </location>
</feature>
<dbReference type="InterPro" id="IPR005828">
    <property type="entry name" value="MFS_sugar_transport-like"/>
</dbReference>